<accession>A0A0W0YMW7</accession>
<sequence>MKIKYIISVLILSIGGINGAFAFQQVPIYVKLGPDYLWSQSSNYSFTRIHPIPGTLEPSINSGSLNSGNWAGNFAVGFTLHVSSSWQLSPEVSYFQLGKYSKTLDPFMIGPFEGTDITNTLHTKMEGNVVAGILNIEYLINKKYSVYAAPGLGAANIRTKNSLNYQSNEDDTYLLMKSNKNRSNFSPQVSAGIRYAALSNIFIDLGVDYIWLGKIPFGTFSRDEDDYTETNVFAKNAYLLGPKLNFIFYFG</sequence>
<dbReference type="STRING" id="28087.Lsai_0833"/>
<dbReference type="Proteomes" id="UP000054621">
    <property type="component" value="Unassembled WGS sequence"/>
</dbReference>
<dbReference type="EMBL" id="LNYV01000013">
    <property type="protein sequence ID" value="KTD58226.1"/>
    <property type="molecule type" value="Genomic_DNA"/>
</dbReference>
<protein>
    <submittedName>
        <fullName evidence="1">Uncharacterized protein</fullName>
    </submittedName>
</protein>
<dbReference type="OrthoDB" id="5635280at2"/>
<dbReference type="eggNOG" id="ENOG5031EVI">
    <property type="taxonomic scope" value="Bacteria"/>
</dbReference>
<comment type="caution">
    <text evidence="1">The sequence shown here is derived from an EMBL/GenBank/DDBJ whole genome shotgun (WGS) entry which is preliminary data.</text>
</comment>
<gene>
    <name evidence="1" type="ORF">Lsai_0833</name>
</gene>
<evidence type="ECO:0000313" key="2">
    <source>
        <dbReference type="Proteomes" id="UP000054621"/>
    </source>
</evidence>
<dbReference type="SUPFAM" id="SSF56925">
    <property type="entry name" value="OMPA-like"/>
    <property type="match status" value="1"/>
</dbReference>
<dbReference type="RefSeq" id="WP_027271995.1">
    <property type="nucleotide sequence ID" value="NZ_CAAAJE010000002.1"/>
</dbReference>
<dbReference type="InterPro" id="IPR011250">
    <property type="entry name" value="OMP/PagP_B-barrel"/>
</dbReference>
<reference evidence="1 2" key="1">
    <citation type="submission" date="2015-11" db="EMBL/GenBank/DDBJ databases">
        <title>Genomic analysis of 38 Legionella species identifies large and diverse effector repertoires.</title>
        <authorList>
            <person name="Burstein D."/>
            <person name="Amaro F."/>
            <person name="Zusman T."/>
            <person name="Lifshitz Z."/>
            <person name="Cohen O."/>
            <person name="Gilbert J.A."/>
            <person name="Pupko T."/>
            <person name="Shuman H.A."/>
            <person name="Segal G."/>
        </authorList>
    </citation>
    <scope>NUCLEOTIDE SEQUENCE [LARGE SCALE GENOMIC DNA]</scope>
    <source>
        <strain evidence="1 2">Mt.St.Helens-4</strain>
    </source>
</reference>
<name>A0A0W0YMW7_9GAMM</name>
<dbReference type="Gene3D" id="2.40.160.20">
    <property type="match status" value="1"/>
</dbReference>
<evidence type="ECO:0000313" key="1">
    <source>
        <dbReference type="EMBL" id="KTD58226.1"/>
    </source>
</evidence>
<proteinExistence type="predicted"/>
<dbReference type="PATRIC" id="fig|28087.4.peg.889"/>
<dbReference type="AlphaFoldDB" id="A0A0W0YMW7"/>
<organism evidence="1 2">
    <name type="scientific">Legionella sainthelensi</name>
    <dbReference type="NCBI Taxonomy" id="28087"/>
    <lineage>
        <taxon>Bacteria</taxon>
        <taxon>Pseudomonadati</taxon>
        <taxon>Pseudomonadota</taxon>
        <taxon>Gammaproteobacteria</taxon>
        <taxon>Legionellales</taxon>
        <taxon>Legionellaceae</taxon>
        <taxon>Legionella</taxon>
    </lineage>
</organism>